<dbReference type="PANTHER" id="PTHR38342">
    <property type="entry name" value="SLR5037 PROTEIN"/>
    <property type="match status" value="1"/>
</dbReference>
<protein>
    <submittedName>
        <fullName evidence="2">DUF302 domain-containing protein</fullName>
    </submittedName>
</protein>
<dbReference type="SUPFAM" id="SSF103247">
    <property type="entry name" value="TT1751-like"/>
    <property type="match status" value="1"/>
</dbReference>
<evidence type="ECO:0000313" key="3">
    <source>
        <dbReference type="Proteomes" id="UP000317169"/>
    </source>
</evidence>
<sequence length="182" mass="20175">MLYNSTEYLASRYGVGEVESLSKTSKALNNLVSTATKTQGKHTKKQNVGLEEGIINVKSTTDFESTYNNLKSAIEANENISVMGELDHKKNAASVGMNLRPTKVIMFGNPKLGTPIMHTKRNLGLDLPQKMLVWENAKGNVYISYNNANFLAKKHRLEMHGQKFKEISKALEMLANAAAEID</sequence>
<keyword evidence="3" id="KW-1185">Reference proteome</keyword>
<accession>A0A507ZRR3</accession>
<dbReference type="RefSeq" id="WP_141420940.1">
    <property type="nucleotide sequence ID" value="NZ_VIAR01000003.1"/>
</dbReference>
<dbReference type="AlphaFoldDB" id="A0A507ZRR3"/>
<name>A0A507ZRR3_9FLAO</name>
<comment type="caution">
    <text evidence="2">The sequence shown here is derived from an EMBL/GenBank/DDBJ whole genome shotgun (WGS) entry which is preliminary data.</text>
</comment>
<evidence type="ECO:0000259" key="1">
    <source>
        <dbReference type="Pfam" id="PF03625"/>
    </source>
</evidence>
<dbReference type="Pfam" id="PF03625">
    <property type="entry name" value="DUF302"/>
    <property type="match status" value="1"/>
</dbReference>
<reference evidence="2 3" key="1">
    <citation type="submission" date="2019-06" db="EMBL/GenBank/DDBJ databases">
        <title>Flavibacter putida gen. nov., sp. nov., a novel marine bacterium of the family Flavobacteriaceae isolated from coastal seawater.</title>
        <authorList>
            <person name="Feng X."/>
        </authorList>
    </citation>
    <scope>NUCLEOTIDE SEQUENCE [LARGE SCALE GENOMIC DNA]</scope>
    <source>
        <strain evidence="2 3">PLHSN227</strain>
    </source>
</reference>
<organism evidence="2 3">
    <name type="scientific">Haloflavibacter putidus</name>
    <dbReference type="NCBI Taxonomy" id="2576776"/>
    <lineage>
        <taxon>Bacteria</taxon>
        <taxon>Pseudomonadati</taxon>
        <taxon>Bacteroidota</taxon>
        <taxon>Flavobacteriia</taxon>
        <taxon>Flavobacteriales</taxon>
        <taxon>Flavobacteriaceae</taxon>
        <taxon>Haloflavibacter</taxon>
    </lineage>
</organism>
<dbReference type="OrthoDB" id="9799367at2"/>
<dbReference type="PANTHER" id="PTHR38342:SF2">
    <property type="entry name" value="INNER MEMBRANE OR EXPORTED"/>
    <property type="match status" value="1"/>
</dbReference>
<evidence type="ECO:0000313" key="2">
    <source>
        <dbReference type="EMBL" id="TQD39697.1"/>
    </source>
</evidence>
<gene>
    <name evidence="2" type="ORF">FKR84_04170</name>
</gene>
<dbReference type="InterPro" id="IPR035923">
    <property type="entry name" value="TT1751-like_sf"/>
</dbReference>
<feature type="domain" description="DUF302" evidence="1">
    <location>
        <begin position="86"/>
        <end position="147"/>
    </location>
</feature>
<dbReference type="InterPro" id="IPR005180">
    <property type="entry name" value="DUF302"/>
</dbReference>
<proteinExistence type="predicted"/>
<dbReference type="EMBL" id="VIAR01000003">
    <property type="protein sequence ID" value="TQD39697.1"/>
    <property type="molecule type" value="Genomic_DNA"/>
</dbReference>
<dbReference type="Proteomes" id="UP000317169">
    <property type="component" value="Unassembled WGS sequence"/>
</dbReference>
<dbReference type="Gene3D" id="3.30.310.70">
    <property type="entry name" value="TT1751-like domain"/>
    <property type="match status" value="1"/>
</dbReference>
<dbReference type="CDD" id="cd14797">
    <property type="entry name" value="DUF302"/>
    <property type="match status" value="1"/>
</dbReference>